<name>A0A1D2N5E4_ORCCI</name>
<dbReference type="Proteomes" id="UP000094527">
    <property type="component" value="Unassembled WGS sequence"/>
</dbReference>
<dbReference type="AlphaFoldDB" id="A0A1D2N5E4"/>
<dbReference type="Pfam" id="PF10273">
    <property type="entry name" value="WGG"/>
    <property type="match status" value="1"/>
</dbReference>
<comment type="similarity">
    <text evidence="3">Belongs to the UPF0220 family.</text>
</comment>
<dbReference type="InterPro" id="IPR019398">
    <property type="entry name" value="Pre-rRNA_process_TSR2"/>
</dbReference>
<reference evidence="12 13" key="1">
    <citation type="journal article" date="2016" name="Genome Biol. Evol.">
        <title>Gene Family Evolution Reflects Adaptation to Soil Environmental Stressors in the Genome of the Collembolan Orchesella cincta.</title>
        <authorList>
            <person name="Faddeeva-Vakhrusheva A."/>
            <person name="Derks M.F."/>
            <person name="Anvar S.Y."/>
            <person name="Agamennone V."/>
            <person name="Suring W."/>
            <person name="Smit S."/>
            <person name="van Straalen N.M."/>
            <person name="Roelofs D."/>
        </authorList>
    </citation>
    <scope>NUCLEOTIDE SEQUENCE [LARGE SCALE GENOMIC DNA]</scope>
    <source>
        <tissue evidence="12">Mixed pool</tissue>
    </source>
</reference>
<evidence type="ECO:0000256" key="9">
    <source>
        <dbReference type="ARBA" id="ARBA00023136"/>
    </source>
</evidence>
<evidence type="ECO:0000256" key="5">
    <source>
        <dbReference type="ARBA" id="ARBA00017551"/>
    </source>
</evidence>
<comment type="similarity">
    <text evidence="4">Belongs to the TSR2 family.</text>
</comment>
<protein>
    <recommendedName>
        <fullName evidence="5">Pre-rRNA-processing protein TSR2 homolog</fullName>
    </recommendedName>
</protein>
<keyword evidence="13" id="KW-1185">Reference proteome</keyword>
<feature type="transmembrane region" description="Helical" evidence="11">
    <location>
        <begin position="220"/>
        <end position="240"/>
    </location>
</feature>
<feature type="compositionally biased region" description="Polar residues" evidence="10">
    <location>
        <begin position="135"/>
        <end position="151"/>
    </location>
</feature>
<dbReference type="STRING" id="48709.A0A1D2N5E4"/>
<feature type="transmembrane region" description="Helical" evidence="11">
    <location>
        <begin position="326"/>
        <end position="345"/>
    </location>
</feature>
<dbReference type="EMBL" id="LJIJ01000206">
    <property type="protein sequence ID" value="ODN00451.1"/>
    <property type="molecule type" value="Genomic_DNA"/>
</dbReference>
<evidence type="ECO:0000256" key="4">
    <source>
        <dbReference type="ARBA" id="ARBA00006524"/>
    </source>
</evidence>
<evidence type="ECO:0000313" key="12">
    <source>
        <dbReference type="EMBL" id="ODN00451.1"/>
    </source>
</evidence>
<keyword evidence="7 11" id="KW-0812">Transmembrane</keyword>
<comment type="function">
    <text evidence="1">May be involved in 20S pre-rRNA processing.</text>
</comment>
<dbReference type="InterPro" id="IPR007919">
    <property type="entry name" value="UPF0220"/>
</dbReference>
<evidence type="ECO:0000256" key="10">
    <source>
        <dbReference type="SAM" id="MobiDB-lite"/>
    </source>
</evidence>
<evidence type="ECO:0000256" key="2">
    <source>
        <dbReference type="ARBA" id="ARBA00004141"/>
    </source>
</evidence>
<feature type="transmembrane region" description="Helical" evidence="11">
    <location>
        <begin position="292"/>
        <end position="314"/>
    </location>
</feature>
<evidence type="ECO:0000256" key="11">
    <source>
        <dbReference type="SAM" id="Phobius"/>
    </source>
</evidence>
<dbReference type="PANTHER" id="PTHR13180">
    <property type="entry name" value="SMALL MEMBRANE PROTEIN-RELATED"/>
    <property type="match status" value="1"/>
</dbReference>
<organism evidence="12 13">
    <name type="scientific">Orchesella cincta</name>
    <name type="common">Springtail</name>
    <name type="synonym">Podura cincta</name>
    <dbReference type="NCBI Taxonomy" id="48709"/>
    <lineage>
        <taxon>Eukaryota</taxon>
        <taxon>Metazoa</taxon>
        <taxon>Ecdysozoa</taxon>
        <taxon>Arthropoda</taxon>
        <taxon>Hexapoda</taxon>
        <taxon>Collembola</taxon>
        <taxon>Entomobryomorpha</taxon>
        <taxon>Entomobryoidea</taxon>
        <taxon>Orchesellidae</taxon>
        <taxon>Orchesellinae</taxon>
        <taxon>Orchesella</taxon>
    </lineage>
</organism>
<proteinExistence type="inferred from homology"/>
<comment type="subcellular location">
    <subcellularLocation>
        <location evidence="2">Membrane</location>
        <topology evidence="2">Multi-pass membrane protein</topology>
    </subcellularLocation>
</comment>
<gene>
    <name evidence="12" type="ORF">Ocin01_06224</name>
</gene>
<feature type="region of interest" description="Disordered" evidence="10">
    <location>
        <begin position="106"/>
        <end position="163"/>
    </location>
</feature>
<evidence type="ECO:0000256" key="7">
    <source>
        <dbReference type="ARBA" id="ARBA00022692"/>
    </source>
</evidence>
<dbReference type="GO" id="GO:0016020">
    <property type="term" value="C:membrane"/>
    <property type="evidence" value="ECO:0007669"/>
    <property type="project" value="UniProtKB-SubCell"/>
</dbReference>
<keyword evidence="8 11" id="KW-1133">Transmembrane helix</keyword>
<keyword evidence="6" id="KW-0698">rRNA processing</keyword>
<dbReference type="Pfam" id="PF05255">
    <property type="entry name" value="UPF0220"/>
    <property type="match status" value="1"/>
</dbReference>
<evidence type="ECO:0000256" key="1">
    <source>
        <dbReference type="ARBA" id="ARBA00002210"/>
    </source>
</evidence>
<keyword evidence="9 11" id="KW-0472">Membrane</keyword>
<sequence length="355" mass="38853">MLTIDYRSYSALAIENGQGGGYGKDIAAWMCQAVEDFFYQNDDLDGDEVSEFIGTMMNQELDTIVDDNSLEVLGQELVQHFKLASSGKQQELQTLFAKLDEVAAKPKPKASCTKEDDSDDESEDDEEMEVDDDTASSSQGTSNDPNSSANAGPSHHKTGKNFVSDPDDDGWVTFALGSILHETFEVLIWRRPKRRYKTKMSGILDSARCDCLEGERRNSIAAAVAGALFFTGWWIIIDVAAQGPGSDQFEGSYYVCGVFGTIALFMINSVSNGQLRGDAFTDGCMGPRGARLWLFTGLVLGFASLIAAGWILFAGYVLNDSGADKWYGVAVFLQNLFIFGSSLVYKFGRSEDLWG</sequence>
<comment type="caution">
    <text evidence="12">The sequence shown here is derived from an EMBL/GenBank/DDBJ whole genome shotgun (WGS) entry which is preliminary data.</text>
</comment>
<dbReference type="OrthoDB" id="268928at2759"/>
<dbReference type="GO" id="GO:0006364">
    <property type="term" value="P:rRNA processing"/>
    <property type="evidence" value="ECO:0007669"/>
    <property type="project" value="UniProtKB-KW"/>
</dbReference>
<evidence type="ECO:0000313" key="13">
    <source>
        <dbReference type="Proteomes" id="UP000094527"/>
    </source>
</evidence>
<evidence type="ECO:0000256" key="6">
    <source>
        <dbReference type="ARBA" id="ARBA00022552"/>
    </source>
</evidence>
<accession>A0A1D2N5E4</accession>
<feature type="compositionally biased region" description="Acidic residues" evidence="10">
    <location>
        <begin position="116"/>
        <end position="134"/>
    </location>
</feature>
<evidence type="ECO:0000256" key="3">
    <source>
        <dbReference type="ARBA" id="ARBA00005335"/>
    </source>
</evidence>
<feature type="transmembrane region" description="Helical" evidence="11">
    <location>
        <begin position="252"/>
        <end position="271"/>
    </location>
</feature>
<evidence type="ECO:0000256" key="8">
    <source>
        <dbReference type="ARBA" id="ARBA00022989"/>
    </source>
</evidence>